<proteinExistence type="predicted"/>
<feature type="region of interest" description="Disordered" evidence="1">
    <location>
        <begin position="88"/>
        <end position="111"/>
    </location>
</feature>
<sequence length="270" mass="29559">MTPTAPHAPPHRWHALLASLLLPFCAAAVHAEPPSAATHGARQLVVVTTADWDADQGILRRFERDAGESPWREVGAFAVGIGRNGSAWGDGLHARDEQGDGPEKREGDGRSPAGVFDLGIAFGYAPAADTELHLPYRQMDAGDYCIDVPDSPLYNRIVDAREVGADAVKDSTEPMRLDLHNEGDPRYRLGFVVEHNPANMPRRGSCIFAHLWRRPGEATAGCTAMAEGDMRALLAWLDPTARPRFVLLPEAEYDRHQPGWQLPPRGEIAR</sequence>
<name>A0ABU9IWG4_9GAMM</name>
<accession>A0ABU9IWG4</accession>
<evidence type="ECO:0008006" key="5">
    <source>
        <dbReference type="Google" id="ProtNLM"/>
    </source>
</evidence>
<reference evidence="3 4" key="1">
    <citation type="submission" date="2024-04" db="EMBL/GenBank/DDBJ databases">
        <title>Draft genome sequence of Pseudoxanthomonas putridarboris WD12.</title>
        <authorList>
            <person name="Oh J."/>
        </authorList>
    </citation>
    <scope>NUCLEOTIDE SEQUENCE [LARGE SCALE GENOMIC DNA]</scope>
    <source>
        <strain evidence="3 4">WD12</strain>
    </source>
</reference>
<dbReference type="PANTHER" id="PTHR38589:SF1">
    <property type="entry name" value="BLR0621 PROTEIN"/>
    <property type="match status" value="1"/>
</dbReference>
<dbReference type="PANTHER" id="PTHR38589">
    <property type="entry name" value="BLR0621 PROTEIN"/>
    <property type="match status" value="1"/>
</dbReference>
<feature type="chain" id="PRO_5045452833" description="L,D-peptidoglycan transpeptidase YkuD, ErfK/YbiS/YcfS/YnhG family" evidence="2">
    <location>
        <begin position="32"/>
        <end position="270"/>
    </location>
</feature>
<keyword evidence="2" id="KW-0732">Signal</keyword>
<protein>
    <recommendedName>
        <fullName evidence="5">L,D-peptidoglycan transpeptidase YkuD, ErfK/YbiS/YcfS/YnhG family</fullName>
    </recommendedName>
</protein>
<dbReference type="EMBL" id="JBBWWT010000001">
    <property type="protein sequence ID" value="MEL1263317.1"/>
    <property type="molecule type" value="Genomic_DNA"/>
</dbReference>
<feature type="compositionally biased region" description="Basic and acidic residues" evidence="1">
    <location>
        <begin position="92"/>
        <end position="109"/>
    </location>
</feature>
<dbReference type="RefSeq" id="WP_425605372.1">
    <property type="nucleotide sequence ID" value="NZ_JBBWWT010000001.1"/>
</dbReference>
<evidence type="ECO:0000256" key="1">
    <source>
        <dbReference type="SAM" id="MobiDB-lite"/>
    </source>
</evidence>
<feature type="signal peptide" evidence="2">
    <location>
        <begin position="1"/>
        <end position="31"/>
    </location>
</feature>
<evidence type="ECO:0000313" key="3">
    <source>
        <dbReference type="EMBL" id="MEL1263317.1"/>
    </source>
</evidence>
<keyword evidence="4" id="KW-1185">Reference proteome</keyword>
<evidence type="ECO:0000256" key="2">
    <source>
        <dbReference type="SAM" id="SignalP"/>
    </source>
</evidence>
<gene>
    <name evidence="3" type="ORF">AAD027_02900</name>
</gene>
<comment type="caution">
    <text evidence="3">The sequence shown here is derived from an EMBL/GenBank/DDBJ whole genome shotgun (WGS) entry which is preliminary data.</text>
</comment>
<dbReference type="Proteomes" id="UP001459204">
    <property type="component" value="Unassembled WGS sequence"/>
</dbReference>
<evidence type="ECO:0000313" key="4">
    <source>
        <dbReference type="Proteomes" id="UP001459204"/>
    </source>
</evidence>
<organism evidence="3 4">
    <name type="scientific">Pseudoxanthomonas putridarboris</name>
    <dbReference type="NCBI Taxonomy" id="752605"/>
    <lineage>
        <taxon>Bacteria</taxon>
        <taxon>Pseudomonadati</taxon>
        <taxon>Pseudomonadota</taxon>
        <taxon>Gammaproteobacteria</taxon>
        <taxon>Lysobacterales</taxon>
        <taxon>Lysobacteraceae</taxon>
        <taxon>Pseudoxanthomonas</taxon>
    </lineage>
</organism>